<evidence type="ECO:0000259" key="1">
    <source>
        <dbReference type="PROSITE" id="PS50206"/>
    </source>
</evidence>
<dbReference type="EMBL" id="LKAQ01000001">
    <property type="protein sequence ID" value="OIQ51976.1"/>
    <property type="molecule type" value="Genomic_DNA"/>
</dbReference>
<feature type="domain" description="Rhodanese" evidence="1">
    <location>
        <begin position="20"/>
        <end position="104"/>
    </location>
</feature>
<dbReference type="OrthoDB" id="285281at2"/>
<keyword evidence="2" id="KW-0808">Transferase</keyword>
<dbReference type="InterPro" id="IPR009078">
    <property type="entry name" value="Ferritin-like_SF"/>
</dbReference>
<dbReference type="Proteomes" id="UP000181901">
    <property type="component" value="Unassembled WGS sequence"/>
</dbReference>
<organism evidence="2 3">
    <name type="scientific">Pseudodesulfovibrio hydrargyri</name>
    <dbReference type="NCBI Taxonomy" id="2125990"/>
    <lineage>
        <taxon>Bacteria</taxon>
        <taxon>Pseudomonadati</taxon>
        <taxon>Thermodesulfobacteriota</taxon>
        <taxon>Desulfovibrionia</taxon>
        <taxon>Desulfovibrionales</taxon>
        <taxon>Desulfovibrionaceae</taxon>
    </lineage>
</organism>
<evidence type="ECO:0000313" key="3">
    <source>
        <dbReference type="Proteomes" id="UP000181901"/>
    </source>
</evidence>
<protein>
    <submittedName>
        <fullName evidence="2">Putative adenylyltransferase/sulfurtransferase MoeZ</fullName>
    </submittedName>
</protein>
<keyword evidence="2" id="KW-0548">Nucleotidyltransferase</keyword>
<keyword evidence="3" id="KW-1185">Reference proteome</keyword>
<dbReference type="RefSeq" id="WP_071544082.1">
    <property type="nucleotide sequence ID" value="NZ_LKAQ01000001.1"/>
</dbReference>
<dbReference type="Gene3D" id="3.40.250.10">
    <property type="entry name" value="Rhodanese-like domain"/>
    <property type="match status" value="1"/>
</dbReference>
<dbReference type="AlphaFoldDB" id="A0A1J5NAX5"/>
<dbReference type="InterPro" id="IPR001307">
    <property type="entry name" value="Thiosulphate_STrfase_CS"/>
</dbReference>
<name>A0A1J5NAX5_9BACT</name>
<dbReference type="GO" id="GO:0016779">
    <property type="term" value="F:nucleotidyltransferase activity"/>
    <property type="evidence" value="ECO:0007669"/>
    <property type="project" value="UniProtKB-KW"/>
</dbReference>
<dbReference type="CDD" id="cd00158">
    <property type="entry name" value="RHOD"/>
    <property type="match status" value="1"/>
</dbReference>
<dbReference type="InterPro" id="IPR001763">
    <property type="entry name" value="Rhodanese-like_dom"/>
</dbReference>
<sequence length="274" mass="30571">MSTITQMTPDEARKFMEGSKPDSFTLLDVRQESEYEQDHIPGAKLLPLSELPDHFDELDKAKPLLVYCASGGRSMAAAGLLQGQGFEDVNNLVGGISSWEGEGAFGPMELGMIAFTGAEGPAEIILKAYAMENVLQAFYVQRADMAETMERIGLFMRLAGFEDRHKDVLYELYTRIAEEVMSREEFEQTALRNATDMAEGGVPVDEFMDRFPGAFEDDLGVLELASMVEAQALDYYLRCAMRAKSEGTRDVFQLLAREEKAHLKIIGKYMDGKE</sequence>
<reference evidence="2 3" key="1">
    <citation type="submission" date="2015-09" db="EMBL/GenBank/DDBJ databases">
        <title>Genome of Desulfovibrio dechloracetivorans BerOc1, a mercury methylating strain isolated from highly hydrocarbons and metals contaminated coastal sediments.</title>
        <authorList>
            <person name="Goni Urriza M."/>
            <person name="Gassie C."/>
            <person name="Bouchez O."/>
            <person name="Klopp C."/>
            <person name="Ranchou-Peyruse A."/>
            <person name="Remy G."/>
        </authorList>
    </citation>
    <scope>NUCLEOTIDE SEQUENCE [LARGE SCALE GENOMIC DNA]</scope>
    <source>
        <strain evidence="2 3">BerOc1</strain>
    </source>
</reference>
<dbReference type="GO" id="GO:0004792">
    <property type="term" value="F:thiosulfate-cyanide sulfurtransferase activity"/>
    <property type="evidence" value="ECO:0007669"/>
    <property type="project" value="InterPro"/>
</dbReference>
<dbReference type="SUPFAM" id="SSF52821">
    <property type="entry name" value="Rhodanese/Cell cycle control phosphatase"/>
    <property type="match status" value="1"/>
</dbReference>
<dbReference type="SMART" id="SM00450">
    <property type="entry name" value="RHOD"/>
    <property type="match status" value="1"/>
</dbReference>
<accession>A0A1J5NAX5</accession>
<dbReference type="PROSITE" id="PS00380">
    <property type="entry name" value="RHODANESE_1"/>
    <property type="match status" value="1"/>
</dbReference>
<evidence type="ECO:0000313" key="2">
    <source>
        <dbReference type="EMBL" id="OIQ51976.1"/>
    </source>
</evidence>
<dbReference type="CDD" id="cd01045">
    <property type="entry name" value="Ferritin_like_AB"/>
    <property type="match status" value="1"/>
</dbReference>
<gene>
    <name evidence="2" type="primary">moeZ_1</name>
    <name evidence="2" type="ORF">BerOc1_00444</name>
</gene>
<dbReference type="InterPro" id="IPR050229">
    <property type="entry name" value="GlpE_sulfurtransferase"/>
</dbReference>
<dbReference type="InterPro" id="IPR012347">
    <property type="entry name" value="Ferritin-like"/>
</dbReference>
<dbReference type="InterPro" id="IPR036873">
    <property type="entry name" value="Rhodanese-like_dom_sf"/>
</dbReference>
<dbReference type="PANTHER" id="PTHR43031:SF1">
    <property type="entry name" value="PYRIDINE NUCLEOTIDE-DISULPHIDE OXIDOREDUCTASE"/>
    <property type="match status" value="1"/>
</dbReference>
<dbReference type="PROSITE" id="PS50206">
    <property type="entry name" value="RHODANESE_3"/>
    <property type="match status" value="1"/>
</dbReference>
<dbReference type="SUPFAM" id="SSF47240">
    <property type="entry name" value="Ferritin-like"/>
    <property type="match status" value="1"/>
</dbReference>
<dbReference type="PANTHER" id="PTHR43031">
    <property type="entry name" value="FAD-DEPENDENT OXIDOREDUCTASE"/>
    <property type="match status" value="1"/>
</dbReference>
<dbReference type="Pfam" id="PF00581">
    <property type="entry name" value="Rhodanese"/>
    <property type="match status" value="1"/>
</dbReference>
<comment type="caution">
    <text evidence="2">The sequence shown here is derived from an EMBL/GenBank/DDBJ whole genome shotgun (WGS) entry which is preliminary data.</text>
</comment>
<dbReference type="Gene3D" id="1.20.1260.10">
    <property type="match status" value="1"/>
</dbReference>
<proteinExistence type="predicted"/>